<dbReference type="EMBL" id="JANBVO010000019">
    <property type="protein sequence ID" value="KAJ9143325.1"/>
    <property type="molecule type" value="Genomic_DNA"/>
</dbReference>
<feature type="compositionally biased region" description="Basic and acidic residues" evidence="1">
    <location>
        <begin position="432"/>
        <end position="454"/>
    </location>
</feature>
<feature type="compositionally biased region" description="Pro residues" evidence="1">
    <location>
        <begin position="1134"/>
        <end position="1147"/>
    </location>
</feature>
<keyword evidence="3" id="KW-0238">DNA-binding</keyword>
<feature type="region of interest" description="Disordered" evidence="1">
    <location>
        <begin position="395"/>
        <end position="454"/>
    </location>
</feature>
<feature type="region of interest" description="Disordered" evidence="1">
    <location>
        <begin position="182"/>
        <end position="201"/>
    </location>
</feature>
<dbReference type="SUPFAM" id="SSF46689">
    <property type="entry name" value="Homeodomain-like"/>
    <property type="match status" value="2"/>
</dbReference>
<feature type="compositionally biased region" description="Basic and acidic residues" evidence="1">
    <location>
        <begin position="1561"/>
        <end position="1573"/>
    </location>
</feature>
<feature type="compositionally biased region" description="Low complexity" evidence="1">
    <location>
        <begin position="1342"/>
        <end position="1374"/>
    </location>
</feature>
<feature type="compositionally biased region" description="Basic and acidic residues" evidence="1">
    <location>
        <begin position="402"/>
        <end position="425"/>
    </location>
</feature>
<evidence type="ECO:0000259" key="2">
    <source>
        <dbReference type="PROSITE" id="PS51293"/>
    </source>
</evidence>
<evidence type="ECO:0000256" key="1">
    <source>
        <dbReference type="SAM" id="MobiDB-lite"/>
    </source>
</evidence>
<feature type="compositionally biased region" description="Basic and acidic residues" evidence="1">
    <location>
        <begin position="1520"/>
        <end position="1551"/>
    </location>
</feature>
<name>A0AA38VE21_9PEZI</name>
<feature type="region of interest" description="Disordered" evidence="1">
    <location>
        <begin position="128"/>
        <end position="174"/>
    </location>
</feature>
<proteinExistence type="predicted"/>
<feature type="region of interest" description="Disordered" evidence="1">
    <location>
        <begin position="826"/>
        <end position="875"/>
    </location>
</feature>
<sequence>MQRTASPVGSRPDEPHNEEVKEPEISETPVEVSVTSPSAVPKSLSVRFSLPPAVATLPAADQSSDSDDEDIDDYFDSEIAKAEAELSKLEAVSESVPTEIVVRLAVLEHEHLAATVTEEGLKTLVGPLPEGVEFPRAKPVVQPPEEPSAEPAAEAKAPSPQPQTEAEPAQPVEAVVPLDSTTIQEPHVPAEPQPKVEEMDTDSAHIPIPTVEHPEPRGEEPAVVDVQMEDVGQDTDEAAKPETPQVNGHSNEGARHLLPAGFEMPPTGLSTPSQMEVEEAEEDDDETEIEEPDWATIETVRQYMKTPPLDELPDFSCRPWYKDRKFLKSFEPDPSVQAFVSSLIRDEAIVKYATQQEARHDYARQYEKYLRFTLSDDPAAVKSREFFSSIYPPSDAIVHPGPGHEPKPEGRRTGSRFATERDLERVLQASIQEEKERKERQERAEREKHRNPEKEADIPEMFWTPKEREVELFYDQSAFLPTEKLVAAWQVLPPVANFTEEEAELFEKAYLEFPKQWGKIAENIPTRDFHSCIQYYYIKKRELKLKEKLKKQPRRRKKRGKQRSSALVSELGNPDEVVEENHENGEHGERRRPRRAAAPTWNFEATPAADSDGAATPGRRGHGSKNDSGAEKPEKRSRRRGAHKEKEPKHAKQAQNLAPTPAATAKTNRSRSNSRAQGPEFLSPQTPADIASPATGMQPPLVPTQLPVSPDRGIPTTSSTMSEVMAPPSLRPDPPPPPPSTIAAFDLGQHSGSDRVRTPQQASSYWSVSETTDFPNLLASFGSDWNAIANHMQTKTHVMVKNYYVRQRDSGKQKDWELMVAEADAKRQRGDKLPTPPAVTAGPRTKRLDGPATSHRPLAAAGAPEEPHTAKETQVPLQPATAFGRFQVPVPIAQAPPAISASSSVSSGQSQQPLVPSQPQAAAVQQQAQPQPASQAAMSPTARPSRTPLVSGGYPEREPEPIASVPAQQPVRVPQKPGPPQVVFQQAGPASTPTDRDVWPSNYEPRLNLFNTSQQRRQPVELQPKEESRSMRLKQEPEAVLHYESSVPGQAHQPIARGGTARNEPVPIARQPEPPRSVAPAPQPYAAAQQPFKSILSEPVQGPSALSSAIERPMSAMQRPMSHSVPEPYSASTPQPPPQSLAPPPSRPPERKTSSLMALLNDDPPAAPPKRVSDMASTGLKPSSTPPPQSISRAPPPSAASQLRREGTPTYSPYSRNAPVQSAIPSLKPYAPTQTQSPQPQHLSAPRGSMMSPIEAGSVSDRDFYARHPYQPQVQQGASNSPQSHHYPPPQQSQLGYQSQPPPYGYGSPASQGHAPSPTPRYAAHPSVQARPDTGPPSRETAWPIPQSQQAPPSASQQPAWPQPKAAQPQPSAWGAQHGAPQKATPVTGSMPPQPSWSSAPPQHMSLRDVRDVRDDRSPVYAAMHDPRAAGGGDPRMMGHQHQSSLFGGRYPPTPTPRPEAAPPQQQVPPYPRYAGTPGPGQARDPGPGRSYTPVSAYDNRPPGPPQGPYVQEVQMRQDAQMRQEVQMRDLRGELRGDPRDLRGDLRDPRDPVSQLQRGLRPHEDYRQQERRY</sequence>
<feature type="compositionally biased region" description="Pro residues" evidence="1">
    <location>
        <begin position="1072"/>
        <end position="1083"/>
    </location>
</feature>
<feature type="compositionally biased region" description="Polar residues" evidence="1">
    <location>
        <begin position="665"/>
        <end position="676"/>
    </location>
</feature>
<feature type="region of interest" description="Disordered" evidence="1">
    <location>
        <begin position="547"/>
        <end position="760"/>
    </location>
</feature>
<dbReference type="PANTHER" id="PTHR13992:SF39">
    <property type="entry name" value="SMRTER, ISOFORM G"/>
    <property type="match status" value="1"/>
</dbReference>
<feature type="compositionally biased region" description="Basic and acidic residues" evidence="1">
    <location>
        <begin position="11"/>
        <end position="24"/>
    </location>
</feature>
<feature type="compositionally biased region" description="Basic residues" evidence="1">
    <location>
        <begin position="547"/>
        <end position="562"/>
    </location>
</feature>
<feature type="region of interest" description="Disordered" evidence="1">
    <location>
        <begin position="900"/>
        <end position="1573"/>
    </location>
</feature>
<feature type="compositionally biased region" description="Acidic residues" evidence="1">
    <location>
        <begin position="276"/>
        <end position="292"/>
    </location>
</feature>
<keyword evidence="4" id="KW-1185">Reference proteome</keyword>
<feature type="compositionally biased region" description="Pro residues" evidence="1">
    <location>
        <begin position="1452"/>
        <end position="1472"/>
    </location>
</feature>
<feature type="compositionally biased region" description="Pro residues" evidence="1">
    <location>
        <begin position="1184"/>
        <end position="1198"/>
    </location>
</feature>
<feature type="compositionally biased region" description="Polar residues" evidence="1">
    <location>
        <begin position="1232"/>
        <end position="1242"/>
    </location>
</feature>
<gene>
    <name evidence="3" type="ORF">NKR23_g6545</name>
</gene>
<dbReference type="CDD" id="cd00167">
    <property type="entry name" value="SANT"/>
    <property type="match status" value="2"/>
</dbReference>
<accession>A0AA38VE21</accession>
<feature type="compositionally biased region" description="Basic and acidic residues" evidence="1">
    <location>
        <begin position="624"/>
        <end position="634"/>
    </location>
</feature>
<evidence type="ECO:0000313" key="4">
    <source>
        <dbReference type="Proteomes" id="UP001174694"/>
    </source>
</evidence>
<evidence type="ECO:0000313" key="3">
    <source>
        <dbReference type="EMBL" id="KAJ9143325.1"/>
    </source>
</evidence>
<dbReference type="InterPro" id="IPR051571">
    <property type="entry name" value="N-CoR_corepressor"/>
</dbReference>
<feature type="compositionally biased region" description="Basic and acidic residues" evidence="1">
    <location>
        <begin position="1406"/>
        <end position="1418"/>
    </location>
</feature>
<dbReference type="Gene3D" id="1.10.10.60">
    <property type="entry name" value="Homeodomain-like"/>
    <property type="match status" value="2"/>
</dbReference>
<dbReference type="InterPro" id="IPR009057">
    <property type="entry name" value="Homeodomain-like_sf"/>
</dbReference>
<feature type="compositionally biased region" description="Basic and acidic residues" evidence="1">
    <location>
        <begin position="1023"/>
        <end position="1041"/>
    </location>
</feature>
<feature type="domain" description="SANT" evidence="2">
    <location>
        <begin position="497"/>
        <end position="544"/>
    </location>
</feature>
<feature type="region of interest" description="Disordered" evidence="1">
    <location>
        <begin position="234"/>
        <end position="292"/>
    </location>
</feature>
<dbReference type="GO" id="GO:0003677">
    <property type="term" value="F:DNA binding"/>
    <property type="evidence" value="ECO:0007669"/>
    <property type="project" value="UniProtKB-KW"/>
</dbReference>
<feature type="compositionally biased region" description="Pro residues" evidence="1">
    <location>
        <begin position="729"/>
        <end position="740"/>
    </location>
</feature>
<dbReference type="SMART" id="SM00717">
    <property type="entry name" value="SANT"/>
    <property type="match status" value="2"/>
</dbReference>
<feature type="compositionally biased region" description="Low complexity" evidence="1">
    <location>
        <begin position="900"/>
        <end position="940"/>
    </location>
</feature>
<feature type="compositionally biased region" description="Low complexity" evidence="1">
    <location>
        <begin position="149"/>
        <end position="174"/>
    </location>
</feature>
<dbReference type="PANTHER" id="PTHR13992">
    <property type="entry name" value="NUCLEAR RECEPTOR CO-REPRESSOR RELATED NCOR"/>
    <property type="match status" value="1"/>
</dbReference>
<organism evidence="3 4">
    <name type="scientific">Pleurostoma richardsiae</name>
    <dbReference type="NCBI Taxonomy" id="41990"/>
    <lineage>
        <taxon>Eukaryota</taxon>
        <taxon>Fungi</taxon>
        <taxon>Dikarya</taxon>
        <taxon>Ascomycota</taxon>
        <taxon>Pezizomycotina</taxon>
        <taxon>Sordariomycetes</taxon>
        <taxon>Sordariomycetidae</taxon>
        <taxon>Calosphaeriales</taxon>
        <taxon>Pleurostomataceae</taxon>
        <taxon>Pleurostoma</taxon>
    </lineage>
</organism>
<dbReference type="GO" id="GO:0034967">
    <property type="term" value="C:Set3 complex"/>
    <property type="evidence" value="ECO:0007669"/>
    <property type="project" value="TreeGrafter"/>
</dbReference>
<protein>
    <submittedName>
        <fullName evidence="3">Myb-like DNA-binding protein</fullName>
    </submittedName>
</protein>
<dbReference type="PROSITE" id="PS51293">
    <property type="entry name" value="SANT"/>
    <property type="match status" value="1"/>
</dbReference>
<feature type="compositionally biased region" description="Basic and acidic residues" evidence="1">
    <location>
        <begin position="579"/>
        <end position="589"/>
    </location>
</feature>
<dbReference type="GO" id="GO:0006357">
    <property type="term" value="P:regulation of transcription by RNA polymerase II"/>
    <property type="evidence" value="ECO:0007669"/>
    <property type="project" value="TreeGrafter"/>
</dbReference>
<feature type="compositionally biased region" description="Polar residues" evidence="1">
    <location>
        <begin position="1209"/>
        <end position="1224"/>
    </location>
</feature>
<feature type="region of interest" description="Disordered" evidence="1">
    <location>
        <begin position="1"/>
        <end position="41"/>
    </location>
</feature>
<dbReference type="Pfam" id="PF00249">
    <property type="entry name" value="Myb_DNA-binding"/>
    <property type="match status" value="2"/>
</dbReference>
<dbReference type="InterPro" id="IPR017884">
    <property type="entry name" value="SANT_dom"/>
</dbReference>
<comment type="caution">
    <text evidence="3">The sequence shown here is derived from an EMBL/GenBank/DDBJ whole genome shotgun (WGS) entry which is preliminary data.</text>
</comment>
<dbReference type="InterPro" id="IPR001005">
    <property type="entry name" value="SANT/Myb"/>
</dbReference>
<dbReference type="Proteomes" id="UP001174694">
    <property type="component" value="Unassembled WGS sequence"/>
</dbReference>
<reference evidence="3" key="1">
    <citation type="submission" date="2022-07" db="EMBL/GenBank/DDBJ databases">
        <title>Fungi with potential for degradation of polypropylene.</title>
        <authorList>
            <person name="Gostincar C."/>
        </authorList>
    </citation>
    <scope>NUCLEOTIDE SEQUENCE</scope>
    <source>
        <strain evidence="3">EXF-13308</strain>
    </source>
</reference>